<gene>
    <name evidence="2" type="ORF">ACN38_g6839</name>
</gene>
<feature type="region of interest" description="Disordered" evidence="1">
    <location>
        <begin position="32"/>
        <end position="73"/>
    </location>
</feature>
<evidence type="ECO:0000256" key="1">
    <source>
        <dbReference type="SAM" id="MobiDB-lite"/>
    </source>
</evidence>
<feature type="compositionally biased region" description="Low complexity" evidence="1">
    <location>
        <begin position="62"/>
        <end position="73"/>
    </location>
</feature>
<organism evidence="2 3">
    <name type="scientific">Penicillium nordicum</name>
    <dbReference type="NCBI Taxonomy" id="229535"/>
    <lineage>
        <taxon>Eukaryota</taxon>
        <taxon>Fungi</taxon>
        <taxon>Dikarya</taxon>
        <taxon>Ascomycota</taxon>
        <taxon>Pezizomycotina</taxon>
        <taxon>Eurotiomycetes</taxon>
        <taxon>Eurotiomycetidae</taxon>
        <taxon>Eurotiales</taxon>
        <taxon>Aspergillaceae</taxon>
        <taxon>Penicillium</taxon>
    </lineage>
</organism>
<sequence length="117" mass="12792">MHLLPLQDPYLSDWPIDRSVLYKATIDFLNSSSFISPPIRPSDSEPSKPLGKKAPRGRRVRTTVPSVPPQETTQVVTTVVQPTAPSVPPQETTHDTTQVVTTVVQPTAPTIPPEETT</sequence>
<proteinExistence type="predicted"/>
<keyword evidence="3" id="KW-1185">Reference proteome</keyword>
<dbReference type="AlphaFoldDB" id="A0A0M8P7Z2"/>
<evidence type="ECO:0000313" key="3">
    <source>
        <dbReference type="Proteomes" id="UP000037696"/>
    </source>
</evidence>
<comment type="caution">
    <text evidence="2">The sequence shown here is derived from an EMBL/GenBank/DDBJ whole genome shotgun (WGS) entry which is preliminary data.</text>
</comment>
<accession>A0A0M8P7Z2</accession>
<dbReference type="EMBL" id="LHQQ01000110">
    <property type="protein sequence ID" value="KOS42270.1"/>
    <property type="molecule type" value="Genomic_DNA"/>
</dbReference>
<protein>
    <submittedName>
        <fullName evidence="2">Uncharacterized protein</fullName>
    </submittedName>
</protein>
<name>A0A0M8P7Z2_9EURO</name>
<dbReference type="Proteomes" id="UP000037696">
    <property type="component" value="Unassembled WGS sequence"/>
</dbReference>
<feature type="compositionally biased region" description="Basic residues" evidence="1">
    <location>
        <begin position="50"/>
        <end position="61"/>
    </location>
</feature>
<reference evidence="2 3" key="1">
    <citation type="submission" date="2015-08" db="EMBL/GenBank/DDBJ databases">
        <title>Genome sequencing of Penicillium nordicum.</title>
        <authorList>
            <person name="Nguyen H.D."/>
            <person name="Seifert K.A."/>
        </authorList>
    </citation>
    <scope>NUCLEOTIDE SEQUENCE [LARGE SCALE GENOMIC DNA]</scope>
    <source>
        <strain evidence="2 3">DAOMC 185683</strain>
    </source>
</reference>
<evidence type="ECO:0000313" key="2">
    <source>
        <dbReference type="EMBL" id="KOS42270.1"/>
    </source>
</evidence>